<sequence>MTIHELMLEVQGLLGRTLRRAQSTEEKELFRVAAAALMFISETGTVHSFEDYLQFRKEAPPYAVAAFKTREEADVWLRHHPAPPHGTFVLIADEYHIVMHVREVDDRQLFPHPILEGYREQLQQAVLPGTLPSFETRGEAEAWLKGQPEPLQSAFMVIAGRRHVALYHRHLDHYSIHLLPEPGPGLSG</sequence>
<name>A0A084STR0_9BACT</name>
<dbReference type="Proteomes" id="UP000028547">
    <property type="component" value="Unassembled WGS sequence"/>
</dbReference>
<gene>
    <name evidence="1" type="ORF">Q664_19275</name>
</gene>
<evidence type="ECO:0008006" key="3">
    <source>
        <dbReference type="Google" id="ProtNLM"/>
    </source>
</evidence>
<dbReference type="AlphaFoldDB" id="A0A084STR0"/>
<proteinExistence type="predicted"/>
<accession>A0A084STR0</accession>
<dbReference type="EMBL" id="JPMI01000128">
    <property type="protein sequence ID" value="KFA91845.1"/>
    <property type="molecule type" value="Genomic_DNA"/>
</dbReference>
<reference evidence="1 2" key="1">
    <citation type="submission" date="2014-07" db="EMBL/GenBank/DDBJ databases">
        <title>Draft Genome Sequence of Gephyronic Acid Producer, Cystobacter violaceus Strain Cb vi76.</title>
        <authorList>
            <person name="Stevens D.C."/>
            <person name="Young J."/>
            <person name="Carmichael R."/>
            <person name="Tan J."/>
            <person name="Taylor R.E."/>
        </authorList>
    </citation>
    <scope>NUCLEOTIDE SEQUENCE [LARGE SCALE GENOMIC DNA]</scope>
    <source>
        <strain evidence="1 2">Cb vi76</strain>
    </source>
</reference>
<evidence type="ECO:0000313" key="1">
    <source>
        <dbReference type="EMBL" id="KFA91845.1"/>
    </source>
</evidence>
<evidence type="ECO:0000313" key="2">
    <source>
        <dbReference type="Proteomes" id="UP000028547"/>
    </source>
</evidence>
<protein>
    <recommendedName>
        <fullName evidence="3">Head protein</fullName>
    </recommendedName>
</protein>
<organism evidence="1 2">
    <name type="scientific">Archangium violaceum Cb vi76</name>
    <dbReference type="NCBI Taxonomy" id="1406225"/>
    <lineage>
        <taxon>Bacteria</taxon>
        <taxon>Pseudomonadati</taxon>
        <taxon>Myxococcota</taxon>
        <taxon>Myxococcia</taxon>
        <taxon>Myxococcales</taxon>
        <taxon>Cystobacterineae</taxon>
        <taxon>Archangiaceae</taxon>
        <taxon>Archangium</taxon>
    </lineage>
</organism>
<comment type="caution">
    <text evidence="1">The sequence shown here is derived from an EMBL/GenBank/DDBJ whole genome shotgun (WGS) entry which is preliminary data.</text>
</comment>